<protein>
    <submittedName>
        <fullName evidence="1">DNA-3-methyladenine glycosylase 2 family protein</fullName>
    </submittedName>
</protein>
<sequence length="312" mass="33966">MQLHATEPFDFGQSIRALSRTGPWADERACSDDAATVAGYAEEWPFVATVRSGEEAATLDVDVTWVDEPGDERVVADWVGAALSLADDVEPLYAAAADDPPFRRVLDTLDGYHQVRAPTPFGAACWAALAQATPLDVAREQKRELVTSVGRVVERPLPAPPAHADEGAGGGSAETAASLLLFPTPRLVLTGAEAVERLFDDMKARTLLAAAEAFATEPLSTLETGELVDRLESVWGFDSWAAEFVAVEGFGRTDRPPRYDPTLRTAVEELYGLPEATDDHLDNFAQRYGRNAGYWAHYVRTWAEQRTETSTL</sequence>
<dbReference type="InterPro" id="IPR011257">
    <property type="entry name" value="DNA_glycosylase"/>
</dbReference>
<evidence type="ECO:0000313" key="1">
    <source>
        <dbReference type="EMBL" id="MWG36066.1"/>
    </source>
</evidence>
<keyword evidence="2" id="KW-1185">Reference proteome</keyword>
<name>A0A6B0GMD3_9EURY</name>
<evidence type="ECO:0000313" key="2">
    <source>
        <dbReference type="Proteomes" id="UP000451471"/>
    </source>
</evidence>
<dbReference type="AlphaFoldDB" id="A0A6B0GMD3"/>
<accession>A0A6B0GMD3</accession>
<gene>
    <name evidence="1" type="ORF">GQS65_16485</name>
</gene>
<dbReference type="Gene3D" id="1.10.340.30">
    <property type="entry name" value="Hypothetical protein, domain 2"/>
    <property type="match status" value="1"/>
</dbReference>
<dbReference type="GO" id="GO:0003824">
    <property type="term" value="F:catalytic activity"/>
    <property type="evidence" value="ECO:0007669"/>
    <property type="project" value="InterPro"/>
</dbReference>
<dbReference type="SUPFAM" id="SSF48150">
    <property type="entry name" value="DNA-glycosylase"/>
    <property type="match status" value="1"/>
</dbReference>
<proteinExistence type="predicted"/>
<dbReference type="Proteomes" id="UP000451471">
    <property type="component" value="Unassembled WGS sequence"/>
</dbReference>
<comment type="caution">
    <text evidence="1">The sequence shown here is derived from an EMBL/GenBank/DDBJ whole genome shotgun (WGS) entry which is preliminary data.</text>
</comment>
<organism evidence="1 2">
    <name type="scientific">Halomarina oriensis</name>
    <dbReference type="NCBI Taxonomy" id="671145"/>
    <lineage>
        <taxon>Archaea</taxon>
        <taxon>Methanobacteriati</taxon>
        <taxon>Methanobacteriota</taxon>
        <taxon>Stenosarchaea group</taxon>
        <taxon>Halobacteria</taxon>
        <taxon>Halobacteriales</taxon>
        <taxon>Natronomonadaceae</taxon>
        <taxon>Halomarina</taxon>
    </lineage>
</organism>
<dbReference type="GO" id="GO:0006281">
    <property type="term" value="P:DNA repair"/>
    <property type="evidence" value="ECO:0007669"/>
    <property type="project" value="InterPro"/>
</dbReference>
<dbReference type="EMBL" id="WSZK01000030">
    <property type="protein sequence ID" value="MWG36066.1"/>
    <property type="molecule type" value="Genomic_DNA"/>
</dbReference>
<dbReference type="RefSeq" id="WP_158205729.1">
    <property type="nucleotide sequence ID" value="NZ_WSZK01000030.1"/>
</dbReference>
<reference evidence="1 2" key="1">
    <citation type="submission" date="2019-12" db="EMBL/GenBank/DDBJ databases">
        <title>Halocatena pleomorpha gen. nov. sp. nov., an extremely halophilic archaeon of family Halobacteriaceae isolated from saltpan soil.</title>
        <authorList>
            <person name="Pal Y."/>
            <person name="Verma A."/>
            <person name="Krishnamurthi S."/>
            <person name="Kumar P."/>
        </authorList>
    </citation>
    <scope>NUCLEOTIDE SEQUENCE [LARGE SCALE GENOMIC DNA]</scope>
    <source>
        <strain evidence="1 2">JCM 16495</strain>
    </source>
</reference>
<dbReference type="OrthoDB" id="8200at2157"/>